<dbReference type="EMBL" id="JBIYDN010000024">
    <property type="protein sequence ID" value="MFK4446248.1"/>
    <property type="molecule type" value="Genomic_DNA"/>
</dbReference>
<reference evidence="1 4" key="2">
    <citation type="submission" date="2024-10" db="EMBL/GenBank/DDBJ databases">
        <authorList>
            <person name="Deangelis K."/>
            <person name="Huntemann M."/>
            <person name="Clum A."/>
            <person name="Wang J."/>
            <person name="Palaniappan K."/>
            <person name="Ritter S."/>
            <person name="Chen I.-M."/>
            <person name="Stamatis D."/>
            <person name="Reddy T."/>
            <person name="O'Malley R."/>
            <person name="Daum C."/>
            <person name="Ng V."/>
            <person name="Ivanova N."/>
            <person name="Kyrpides N."/>
            <person name="Woyke T."/>
        </authorList>
    </citation>
    <scope>NUCLEOTIDE SEQUENCE [LARGE SCALE GENOMIC DNA]</scope>
    <source>
        <strain evidence="1 4">GAS97</strain>
    </source>
</reference>
<dbReference type="EMBL" id="FCOK02000013">
    <property type="protein sequence ID" value="SAL30157.1"/>
    <property type="molecule type" value="Genomic_DNA"/>
</dbReference>
<evidence type="ECO:0000313" key="3">
    <source>
        <dbReference type="Proteomes" id="UP000054683"/>
    </source>
</evidence>
<dbReference type="RefSeq" id="WP_062085112.1">
    <property type="nucleotide sequence ID" value="NZ_FCOK02000013.1"/>
</dbReference>
<dbReference type="OrthoDB" id="8776701at2"/>
<proteinExistence type="predicted"/>
<evidence type="ECO:0000313" key="2">
    <source>
        <dbReference type="EMBL" id="SAL30157.1"/>
    </source>
</evidence>
<organism evidence="2 3">
    <name type="scientific">Caballeronia udeis</name>
    <dbReference type="NCBI Taxonomy" id="1232866"/>
    <lineage>
        <taxon>Bacteria</taxon>
        <taxon>Pseudomonadati</taxon>
        <taxon>Pseudomonadota</taxon>
        <taxon>Betaproteobacteria</taxon>
        <taxon>Burkholderiales</taxon>
        <taxon>Burkholderiaceae</taxon>
        <taxon>Caballeronia</taxon>
    </lineage>
</organism>
<dbReference type="Pfam" id="PF13591">
    <property type="entry name" value="MerR_2"/>
    <property type="match status" value="1"/>
</dbReference>
<evidence type="ECO:0000313" key="4">
    <source>
        <dbReference type="Proteomes" id="UP001620514"/>
    </source>
</evidence>
<reference evidence="2 3" key="1">
    <citation type="submission" date="2016-01" db="EMBL/GenBank/DDBJ databases">
        <authorList>
            <person name="Oliw E.H."/>
        </authorList>
    </citation>
    <scope>NUCLEOTIDE SEQUENCE [LARGE SCALE GENOMIC DNA]</scope>
    <source>
        <strain evidence="2">LMG 27134</strain>
    </source>
</reference>
<evidence type="ECO:0000313" key="1">
    <source>
        <dbReference type="EMBL" id="MFK4446248.1"/>
    </source>
</evidence>
<dbReference type="Proteomes" id="UP000054683">
    <property type="component" value="Unassembled WGS sequence"/>
</dbReference>
<dbReference type="Proteomes" id="UP001620514">
    <property type="component" value="Unassembled WGS sequence"/>
</dbReference>
<protein>
    <submittedName>
        <fullName evidence="2">Chaperone modulatory protein CbpM</fullName>
    </submittedName>
</protein>
<sequence length="107" mass="12026">MSTPLSESVWLNDVDVCQVEYLAEVSGLSIEEIEDLIDTGIIKPVDTGAPPRVFQLRYVVTVKTARRLRDDFELDQRGLALALSLLQRIDELQAEIHATKARLGHPR</sequence>
<accession>A0A158GE20</accession>
<dbReference type="Gene3D" id="1.10.1660.10">
    <property type="match status" value="1"/>
</dbReference>
<reference evidence="1 4" key="3">
    <citation type="submission" date="2024-11" db="EMBL/GenBank/DDBJ databases">
        <title>Using genomics to understand microbial adaptation to soil warming.</title>
        <authorList>
            <person name="Deangelis K.M. PhD."/>
        </authorList>
    </citation>
    <scope>NUCLEOTIDE SEQUENCE [LARGE SCALE GENOMIC DNA]</scope>
    <source>
        <strain evidence="1 4">GAS97</strain>
    </source>
</reference>
<keyword evidence="4" id="KW-1185">Reference proteome</keyword>
<dbReference type="AlphaFoldDB" id="A0A158GE20"/>
<name>A0A158GE20_9BURK</name>
<gene>
    <name evidence="2" type="primary">cbpM</name>
    <name evidence="1" type="ORF">ABH943_006280</name>
    <name evidence="2" type="ORF">AWB69_02449</name>
</gene>